<accession>A0A212K318</accession>
<feature type="transmembrane region" description="Helical" evidence="4">
    <location>
        <begin position="190"/>
        <end position="214"/>
    </location>
</feature>
<dbReference type="InterPro" id="IPR004089">
    <property type="entry name" value="MCPsignal_dom"/>
</dbReference>
<evidence type="ECO:0000256" key="3">
    <source>
        <dbReference type="SAM" id="Coils"/>
    </source>
</evidence>
<dbReference type="RefSeq" id="WP_227119403.1">
    <property type="nucleotide sequence ID" value="NZ_CAKSVL010000028.1"/>
</dbReference>
<protein>
    <recommendedName>
        <fullName evidence="5">Methyl-accepting transducer domain-containing protein</fullName>
    </recommendedName>
</protein>
<feature type="coiled-coil region" evidence="3">
    <location>
        <begin position="256"/>
        <end position="307"/>
    </location>
</feature>
<dbReference type="CDD" id="cd11386">
    <property type="entry name" value="MCP_signal"/>
    <property type="match status" value="1"/>
</dbReference>
<dbReference type="PANTHER" id="PTHR32089">
    <property type="entry name" value="METHYL-ACCEPTING CHEMOTAXIS PROTEIN MCPB"/>
    <property type="match status" value="1"/>
</dbReference>
<keyword evidence="4" id="KW-1133">Transmembrane helix</keyword>
<sequence>MKLTTKLVLSFSSIIFLMLALFGVYYVNTDRIDHAVSHMDQQYVPSLVAVQTMTSLLYSARSDLAALTPHTDKVTIAEYRDRIKRALKQFAHHAEAYQALIEVRKQAGEPVDDELWGNIMAQLHAEEATREEIIRLAGEGDTDGSIALFTRSRADFIRLARYFDQLVQHDVQRSQEAAAGAQEIARQSRLAGAVLAIVGILFSIAVTAGITLAIKRQLGKDPAQLQLIAGRVAEGDYDLEHSGRQQGVYASLVLMVQALKVHIESARSESEKAREESARANAALQQAEAAERDARAKTEAMQQVAEALEEVTHVVATASGQVGETIRQAEESADSTAQRLTEAATGMEQMNATVGEVAQNATVASDSSAETRQKAEDGARVVRHALESIETVRSTSLRLKDDMEQLGGHAHAITRIMNVISDIADQTNLLALNAAIEAARAGDAGRGFAVVADEVRKLAEKTMASTHDVDTAIKAIQQSVAHSAASVEEAVKGISLATEAAQQSGQALEGIVGTVEETANQVSAIATASEQQAVATDQINRTIGDVTSLSRQTAVAMSAASRAVAGLSAQAQNLEGLIEQMQNC</sequence>
<keyword evidence="3" id="KW-0175">Coiled coil</keyword>
<reference evidence="6" key="1">
    <citation type="submission" date="2016-04" db="EMBL/GenBank/DDBJ databases">
        <authorList>
            <person name="Evans L.H."/>
            <person name="Alamgir A."/>
            <person name="Owens N."/>
            <person name="Weber N.D."/>
            <person name="Virtaneva K."/>
            <person name="Barbian K."/>
            <person name="Babar A."/>
            <person name="Rosenke K."/>
        </authorList>
    </citation>
    <scope>NUCLEOTIDE SEQUENCE</scope>
    <source>
        <strain evidence="6">92-2</strain>
    </source>
</reference>
<dbReference type="GO" id="GO:0016020">
    <property type="term" value="C:membrane"/>
    <property type="evidence" value="ECO:0007669"/>
    <property type="project" value="InterPro"/>
</dbReference>
<dbReference type="PANTHER" id="PTHR32089:SF112">
    <property type="entry name" value="LYSOZYME-LIKE PROTEIN-RELATED"/>
    <property type="match status" value="1"/>
</dbReference>
<proteinExistence type="predicted"/>
<dbReference type="EMBL" id="FLUP01000001">
    <property type="protein sequence ID" value="SBW06124.1"/>
    <property type="molecule type" value="Genomic_DNA"/>
</dbReference>
<organism evidence="6">
    <name type="scientific">uncultured Desulfovibrio sp</name>
    <dbReference type="NCBI Taxonomy" id="167968"/>
    <lineage>
        <taxon>Bacteria</taxon>
        <taxon>Pseudomonadati</taxon>
        <taxon>Thermodesulfobacteriota</taxon>
        <taxon>Desulfovibrionia</taxon>
        <taxon>Desulfovibrionales</taxon>
        <taxon>Desulfovibrionaceae</taxon>
        <taxon>Desulfovibrio</taxon>
        <taxon>environmental samples</taxon>
    </lineage>
</organism>
<dbReference type="PROSITE" id="PS50111">
    <property type="entry name" value="CHEMOTAXIS_TRANSDUC_2"/>
    <property type="match status" value="1"/>
</dbReference>
<dbReference type="Gene3D" id="1.10.287.950">
    <property type="entry name" value="Methyl-accepting chemotaxis protein"/>
    <property type="match status" value="1"/>
</dbReference>
<dbReference type="Pfam" id="PF12729">
    <property type="entry name" value="4HB_MCP_1"/>
    <property type="match status" value="1"/>
</dbReference>
<feature type="transmembrane region" description="Helical" evidence="4">
    <location>
        <begin position="7"/>
        <end position="27"/>
    </location>
</feature>
<evidence type="ECO:0000256" key="2">
    <source>
        <dbReference type="PROSITE-ProRule" id="PRU00284"/>
    </source>
</evidence>
<name>A0A212K318_9BACT</name>
<dbReference type="Pfam" id="PF00015">
    <property type="entry name" value="MCPsignal"/>
    <property type="match status" value="1"/>
</dbReference>
<dbReference type="SMART" id="SM00283">
    <property type="entry name" value="MA"/>
    <property type="match status" value="1"/>
</dbReference>
<keyword evidence="1 2" id="KW-0807">Transducer</keyword>
<evidence type="ECO:0000256" key="1">
    <source>
        <dbReference type="ARBA" id="ARBA00023224"/>
    </source>
</evidence>
<dbReference type="AlphaFoldDB" id="A0A212K318"/>
<feature type="domain" description="Methyl-accepting transducer" evidence="5">
    <location>
        <begin position="311"/>
        <end position="547"/>
    </location>
</feature>
<dbReference type="GO" id="GO:0007165">
    <property type="term" value="P:signal transduction"/>
    <property type="evidence" value="ECO:0007669"/>
    <property type="project" value="UniProtKB-KW"/>
</dbReference>
<keyword evidence="4" id="KW-0472">Membrane</keyword>
<gene>
    <name evidence="6" type="ORF">KM92DES2_12148</name>
</gene>
<evidence type="ECO:0000256" key="4">
    <source>
        <dbReference type="SAM" id="Phobius"/>
    </source>
</evidence>
<dbReference type="SUPFAM" id="SSF58104">
    <property type="entry name" value="Methyl-accepting chemotaxis protein (MCP) signaling domain"/>
    <property type="match status" value="1"/>
</dbReference>
<keyword evidence="4" id="KW-0812">Transmembrane</keyword>
<evidence type="ECO:0000259" key="5">
    <source>
        <dbReference type="PROSITE" id="PS50111"/>
    </source>
</evidence>
<dbReference type="InterPro" id="IPR024478">
    <property type="entry name" value="HlyB_4HB_MCP"/>
</dbReference>
<evidence type="ECO:0000313" key="6">
    <source>
        <dbReference type="EMBL" id="SBW06124.1"/>
    </source>
</evidence>